<keyword evidence="3" id="KW-1185">Reference proteome</keyword>
<dbReference type="HOGENOM" id="CLU_2727683_0_0_1"/>
<keyword evidence="1" id="KW-0472">Membrane</keyword>
<dbReference type="InParanoid" id="A0DS41"/>
<dbReference type="RefSeq" id="XP_001453255.1">
    <property type="nucleotide sequence ID" value="XM_001453218.1"/>
</dbReference>
<keyword evidence="1" id="KW-1133">Transmembrane helix</keyword>
<gene>
    <name evidence="2" type="ORF">GSPATT00019562001</name>
</gene>
<name>A0DS41_PARTE</name>
<accession>A0DS41</accession>
<feature type="transmembrane region" description="Helical" evidence="1">
    <location>
        <begin position="25"/>
        <end position="42"/>
    </location>
</feature>
<proteinExistence type="predicted"/>
<protein>
    <submittedName>
        <fullName evidence="2">Uncharacterized protein</fullName>
    </submittedName>
</protein>
<dbReference type="AlphaFoldDB" id="A0DS41"/>
<dbReference type="Proteomes" id="UP000000600">
    <property type="component" value="Unassembled WGS sequence"/>
</dbReference>
<dbReference type="GeneID" id="5039040"/>
<sequence length="72" mass="8966">MNYQQILQNVLLIRKLREVFPRKSVLLKTYMLGCFYLFYQTIKTDNKKKRIYEFQNQDQLFQETNVNETYFK</sequence>
<reference evidence="2 3" key="1">
    <citation type="journal article" date="2006" name="Nature">
        <title>Global trends of whole-genome duplications revealed by the ciliate Paramecium tetraurelia.</title>
        <authorList>
            <consortium name="Genoscope"/>
            <person name="Aury J.-M."/>
            <person name="Jaillon O."/>
            <person name="Duret L."/>
            <person name="Noel B."/>
            <person name="Jubin C."/>
            <person name="Porcel B.M."/>
            <person name="Segurens B."/>
            <person name="Daubin V."/>
            <person name="Anthouard V."/>
            <person name="Aiach N."/>
            <person name="Arnaiz O."/>
            <person name="Billaut A."/>
            <person name="Beisson J."/>
            <person name="Blanc I."/>
            <person name="Bouhouche K."/>
            <person name="Camara F."/>
            <person name="Duharcourt S."/>
            <person name="Guigo R."/>
            <person name="Gogendeau D."/>
            <person name="Katinka M."/>
            <person name="Keller A.-M."/>
            <person name="Kissmehl R."/>
            <person name="Klotz C."/>
            <person name="Koll F."/>
            <person name="Le Moue A."/>
            <person name="Lepere C."/>
            <person name="Malinsky S."/>
            <person name="Nowacki M."/>
            <person name="Nowak J.K."/>
            <person name="Plattner H."/>
            <person name="Poulain J."/>
            <person name="Ruiz F."/>
            <person name="Serrano V."/>
            <person name="Zagulski M."/>
            <person name="Dessen P."/>
            <person name="Betermier M."/>
            <person name="Weissenbach J."/>
            <person name="Scarpelli C."/>
            <person name="Schachter V."/>
            <person name="Sperling L."/>
            <person name="Meyer E."/>
            <person name="Cohen J."/>
            <person name="Wincker P."/>
        </authorList>
    </citation>
    <scope>NUCLEOTIDE SEQUENCE [LARGE SCALE GENOMIC DNA]</scope>
    <source>
        <strain evidence="2 3">Stock d4-2</strain>
    </source>
</reference>
<evidence type="ECO:0000256" key="1">
    <source>
        <dbReference type="SAM" id="Phobius"/>
    </source>
</evidence>
<dbReference type="KEGG" id="ptm:GSPATT00019562001"/>
<keyword evidence="1" id="KW-0812">Transmembrane</keyword>
<evidence type="ECO:0000313" key="2">
    <source>
        <dbReference type="EMBL" id="CAK85858.1"/>
    </source>
</evidence>
<dbReference type="EMBL" id="CT868552">
    <property type="protein sequence ID" value="CAK85858.1"/>
    <property type="molecule type" value="Genomic_DNA"/>
</dbReference>
<evidence type="ECO:0000313" key="3">
    <source>
        <dbReference type="Proteomes" id="UP000000600"/>
    </source>
</evidence>
<organism evidence="2 3">
    <name type="scientific">Paramecium tetraurelia</name>
    <dbReference type="NCBI Taxonomy" id="5888"/>
    <lineage>
        <taxon>Eukaryota</taxon>
        <taxon>Sar</taxon>
        <taxon>Alveolata</taxon>
        <taxon>Ciliophora</taxon>
        <taxon>Intramacronucleata</taxon>
        <taxon>Oligohymenophorea</taxon>
        <taxon>Peniculida</taxon>
        <taxon>Parameciidae</taxon>
        <taxon>Paramecium</taxon>
    </lineage>
</organism>